<feature type="region of interest" description="Disordered" evidence="1">
    <location>
        <begin position="1"/>
        <end position="88"/>
    </location>
</feature>
<protein>
    <submittedName>
        <fullName evidence="2">Uncharacterized protein</fullName>
    </submittedName>
</protein>
<keyword evidence="3" id="KW-1185">Reference proteome</keyword>
<gene>
    <name evidence="2" type="ORF">Celaphus_00007615</name>
</gene>
<reference evidence="2 3" key="1">
    <citation type="journal article" date="2018" name="Mol. Genet. Genomics">
        <title>The red deer Cervus elaphus genome CerEla1.0: sequencing, annotating, genes, and chromosomes.</title>
        <authorList>
            <person name="Bana N.A."/>
            <person name="Nyiri A."/>
            <person name="Nagy J."/>
            <person name="Frank K."/>
            <person name="Nagy T."/>
            <person name="Steger V."/>
            <person name="Schiller M."/>
            <person name="Lakatos P."/>
            <person name="Sugar L."/>
            <person name="Horn P."/>
            <person name="Barta E."/>
            <person name="Orosz L."/>
        </authorList>
    </citation>
    <scope>NUCLEOTIDE SEQUENCE [LARGE SCALE GENOMIC DNA]</scope>
    <source>
        <strain evidence="2">Hungarian</strain>
    </source>
</reference>
<proteinExistence type="predicted"/>
<dbReference type="AlphaFoldDB" id="A0A212CAJ1"/>
<name>A0A212CAJ1_CEREH</name>
<accession>A0A212CAJ1</accession>
<comment type="caution">
    <text evidence="2">The sequence shown here is derived from an EMBL/GenBank/DDBJ whole genome shotgun (WGS) entry which is preliminary data.</text>
</comment>
<dbReference type="EMBL" id="MKHE01000023">
    <property type="protein sequence ID" value="OWK03006.1"/>
    <property type="molecule type" value="Genomic_DNA"/>
</dbReference>
<feature type="compositionally biased region" description="Basic and acidic residues" evidence="1">
    <location>
        <begin position="19"/>
        <end position="28"/>
    </location>
</feature>
<dbReference type="Proteomes" id="UP000242450">
    <property type="component" value="Chromosome 23"/>
</dbReference>
<evidence type="ECO:0000313" key="2">
    <source>
        <dbReference type="EMBL" id="OWK03006.1"/>
    </source>
</evidence>
<evidence type="ECO:0000313" key="3">
    <source>
        <dbReference type="Proteomes" id="UP000242450"/>
    </source>
</evidence>
<organism evidence="2 3">
    <name type="scientific">Cervus elaphus hippelaphus</name>
    <name type="common">European red deer</name>
    <dbReference type="NCBI Taxonomy" id="46360"/>
    <lineage>
        <taxon>Eukaryota</taxon>
        <taxon>Metazoa</taxon>
        <taxon>Chordata</taxon>
        <taxon>Craniata</taxon>
        <taxon>Vertebrata</taxon>
        <taxon>Euteleostomi</taxon>
        <taxon>Mammalia</taxon>
        <taxon>Eutheria</taxon>
        <taxon>Laurasiatheria</taxon>
        <taxon>Artiodactyla</taxon>
        <taxon>Ruminantia</taxon>
        <taxon>Pecora</taxon>
        <taxon>Cervidae</taxon>
        <taxon>Cervinae</taxon>
        <taxon>Cervus</taxon>
    </lineage>
</organism>
<sequence length="88" mass="9055">MAVQGGAGTEALTCQGLTERGKETESKAQKQVVGGDRKPASRSGFGSTSDGLGPATGASPMESRVLGNQVQPHRRASRLAGTDNYSLH</sequence>
<evidence type="ECO:0000256" key="1">
    <source>
        <dbReference type="SAM" id="MobiDB-lite"/>
    </source>
</evidence>